<dbReference type="EMBL" id="CATNWA010016441">
    <property type="protein sequence ID" value="CAI9592690.1"/>
    <property type="molecule type" value="Genomic_DNA"/>
</dbReference>
<dbReference type="Proteomes" id="UP001162483">
    <property type="component" value="Unassembled WGS sequence"/>
</dbReference>
<protein>
    <submittedName>
        <fullName evidence="1">Uncharacterized protein</fullName>
    </submittedName>
</protein>
<evidence type="ECO:0000313" key="2">
    <source>
        <dbReference type="Proteomes" id="UP001162483"/>
    </source>
</evidence>
<evidence type="ECO:0000313" key="1">
    <source>
        <dbReference type="EMBL" id="CAI9592690.1"/>
    </source>
</evidence>
<keyword evidence="2" id="KW-1185">Reference proteome</keyword>
<comment type="caution">
    <text evidence="1">The sequence shown here is derived from an EMBL/GenBank/DDBJ whole genome shotgun (WGS) entry which is preliminary data.</text>
</comment>
<reference evidence="1" key="1">
    <citation type="submission" date="2023-05" db="EMBL/GenBank/DDBJ databases">
        <authorList>
            <person name="Stuckert A."/>
        </authorList>
    </citation>
    <scope>NUCLEOTIDE SEQUENCE</scope>
</reference>
<dbReference type="Gene3D" id="1.20.920.60">
    <property type="match status" value="1"/>
</dbReference>
<accession>A0ABN9F6N3</accession>
<gene>
    <name evidence="1" type="ORF">SPARVUS_LOCUS11404849</name>
</gene>
<organism evidence="1 2">
    <name type="scientific">Staurois parvus</name>
    <dbReference type="NCBI Taxonomy" id="386267"/>
    <lineage>
        <taxon>Eukaryota</taxon>
        <taxon>Metazoa</taxon>
        <taxon>Chordata</taxon>
        <taxon>Craniata</taxon>
        <taxon>Vertebrata</taxon>
        <taxon>Euteleostomi</taxon>
        <taxon>Amphibia</taxon>
        <taxon>Batrachia</taxon>
        <taxon>Anura</taxon>
        <taxon>Neobatrachia</taxon>
        <taxon>Ranoidea</taxon>
        <taxon>Ranidae</taxon>
        <taxon>Staurois</taxon>
    </lineage>
</organism>
<proteinExistence type="predicted"/>
<name>A0ABN9F6N3_9NEOB</name>
<sequence length="61" mass="6667">MDEALPALDAALASLKSLNKNDVTEVRALQSPPVGSVKLVIESRLYNERNQTEESGRESPE</sequence>